<dbReference type="PROSITE" id="PS50181">
    <property type="entry name" value="FBOX"/>
    <property type="match status" value="1"/>
</dbReference>
<dbReference type="InterPro" id="IPR001810">
    <property type="entry name" value="F-box_dom"/>
</dbReference>
<dbReference type="InterPro" id="IPR036047">
    <property type="entry name" value="F-box-like_dom_sf"/>
</dbReference>
<dbReference type="KEGG" id="foc:113213175"/>
<dbReference type="Gene3D" id="3.80.10.10">
    <property type="entry name" value="Ribonuclease Inhibitor"/>
    <property type="match status" value="1"/>
</dbReference>
<proteinExistence type="predicted"/>
<dbReference type="Gene3D" id="1.20.1280.50">
    <property type="match status" value="1"/>
</dbReference>
<feature type="domain" description="F-box" evidence="1">
    <location>
        <begin position="2"/>
        <end position="48"/>
    </location>
</feature>
<dbReference type="Proteomes" id="UP000504606">
    <property type="component" value="Unplaced"/>
</dbReference>
<evidence type="ECO:0000313" key="3">
    <source>
        <dbReference type="RefSeq" id="XP_026287943.2"/>
    </source>
</evidence>
<sequence length="481" mass="52822">MELSLTDLPTDVLLGVMQHVDVPDLLACRLVCKRLGGLALHPDAWRHRHLHGDRHTPLALRLAPCLMLWELNLVCQGSRPPPALCSATKCAVTQLSIILPKESDVFELADRVIRNQAALGRLRGLRLLLLDRFYRIPDDEDAKLLATAVSTGGLENLAIGGFAGKLPSPATPALLAGPAPSPSVKTLLVTLTPATEPFVSFVLAAHAATLEKVTFHGTWGRKLSDSIAAQLGGLRNLHELKCEPLPGLQAVAACKTLRHFSLCVCGFTPGPEDEARRRILLDAEEFLRRADQLESVRLGYDPVDNDVGHFVLSLPARPRLQRLVIADDRPFQRDSDYPHLQPLLAALPSLTALHHLELNAVLDGLAGAVTAVTAPALRTLKLRPVQGRTPCAHAYLHSRSMATLLADNPALQVHVCGRNVCLEVDTCEACQRHCHQELRCIRWLMKGEKLSYDCNSVLTPQEYLWINITRYNLLFNNGSRS</sequence>
<gene>
    <name evidence="3" type="primary">LOC113213175</name>
</gene>
<name>A0A6J1T3S3_FRAOC</name>
<dbReference type="SMART" id="SM00256">
    <property type="entry name" value="FBOX"/>
    <property type="match status" value="1"/>
</dbReference>
<dbReference type="AlphaFoldDB" id="A0A6J1T3S3"/>
<dbReference type="SUPFAM" id="SSF52047">
    <property type="entry name" value="RNI-like"/>
    <property type="match status" value="1"/>
</dbReference>
<evidence type="ECO:0000313" key="2">
    <source>
        <dbReference type="Proteomes" id="UP000504606"/>
    </source>
</evidence>
<organism evidence="2 3">
    <name type="scientific">Frankliniella occidentalis</name>
    <name type="common">Western flower thrips</name>
    <name type="synonym">Euthrips occidentalis</name>
    <dbReference type="NCBI Taxonomy" id="133901"/>
    <lineage>
        <taxon>Eukaryota</taxon>
        <taxon>Metazoa</taxon>
        <taxon>Ecdysozoa</taxon>
        <taxon>Arthropoda</taxon>
        <taxon>Hexapoda</taxon>
        <taxon>Insecta</taxon>
        <taxon>Pterygota</taxon>
        <taxon>Neoptera</taxon>
        <taxon>Paraneoptera</taxon>
        <taxon>Thysanoptera</taxon>
        <taxon>Terebrantia</taxon>
        <taxon>Thripoidea</taxon>
        <taxon>Thripidae</taxon>
        <taxon>Frankliniella</taxon>
    </lineage>
</organism>
<dbReference type="Pfam" id="PF12937">
    <property type="entry name" value="F-box-like"/>
    <property type="match status" value="1"/>
</dbReference>
<reference evidence="3" key="1">
    <citation type="submission" date="2025-08" db="UniProtKB">
        <authorList>
            <consortium name="RefSeq"/>
        </authorList>
    </citation>
    <scope>IDENTIFICATION</scope>
    <source>
        <tissue evidence="3">Whole organism</tissue>
    </source>
</reference>
<dbReference type="SUPFAM" id="SSF81383">
    <property type="entry name" value="F-box domain"/>
    <property type="match status" value="1"/>
</dbReference>
<dbReference type="RefSeq" id="XP_026287943.2">
    <property type="nucleotide sequence ID" value="XM_026432158.2"/>
</dbReference>
<accession>A0A6J1T3S3</accession>
<dbReference type="GeneID" id="113213175"/>
<protein>
    <submittedName>
        <fullName evidence="3">Uncharacterized protein LOC113213175</fullName>
    </submittedName>
</protein>
<evidence type="ECO:0000259" key="1">
    <source>
        <dbReference type="PROSITE" id="PS50181"/>
    </source>
</evidence>
<dbReference type="InterPro" id="IPR032675">
    <property type="entry name" value="LRR_dom_sf"/>
</dbReference>
<keyword evidence="2" id="KW-1185">Reference proteome</keyword>